<evidence type="ECO:0000256" key="3">
    <source>
        <dbReference type="ARBA" id="ARBA00022833"/>
    </source>
</evidence>
<comment type="caution">
    <text evidence="8">The sequence shown here is derived from an EMBL/GenBank/DDBJ whole genome shotgun (WGS) entry which is preliminary data.</text>
</comment>
<evidence type="ECO:0000259" key="7">
    <source>
        <dbReference type="PROSITE" id="PS50089"/>
    </source>
</evidence>
<dbReference type="PROSITE" id="PS00482">
    <property type="entry name" value="DIHYDROOROTASE_1"/>
    <property type="match status" value="1"/>
</dbReference>
<keyword evidence="3" id="KW-0862">Zinc</keyword>
<feature type="transmembrane region" description="Helical" evidence="6">
    <location>
        <begin position="170"/>
        <end position="190"/>
    </location>
</feature>
<dbReference type="EMBL" id="CAMPGE010003054">
    <property type="protein sequence ID" value="CAI2361878.1"/>
    <property type="molecule type" value="Genomic_DNA"/>
</dbReference>
<organism evidence="8 9">
    <name type="scientific">Euplotes crassus</name>
    <dbReference type="NCBI Taxonomy" id="5936"/>
    <lineage>
        <taxon>Eukaryota</taxon>
        <taxon>Sar</taxon>
        <taxon>Alveolata</taxon>
        <taxon>Ciliophora</taxon>
        <taxon>Intramacronucleata</taxon>
        <taxon>Spirotrichea</taxon>
        <taxon>Hypotrichia</taxon>
        <taxon>Euplotida</taxon>
        <taxon>Euplotidae</taxon>
        <taxon>Moneuplotes</taxon>
    </lineage>
</organism>
<keyword evidence="9" id="KW-1185">Reference proteome</keyword>
<dbReference type="InterPro" id="IPR002195">
    <property type="entry name" value="Dihydroorotase_CS"/>
</dbReference>
<dbReference type="SMART" id="SM00744">
    <property type="entry name" value="RINGv"/>
    <property type="match status" value="1"/>
</dbReference>
<sequence>MVLDYLISKLQLVLQEYLNPLIVISFCFFNPVVSVYICSKYSDELVLYGCWALTTIIVHICAYTCQMTKPVTDHPNCVRKVIRKTVRKNIWKLILCRHLYKKNIQNICVLWFSFFACILCYTLFTGMYLLGKVNRDHNEDKGAIVLLTILVISSTYICVVCMALEVVIMLIIMIFMTISIFFCFLCVFFCPRCLAWRPNRDNDRIDRHYFLGIINGNGSWEHVLQYIYKYKRRHFKKDRYKWFFEGEKIAEESKGDKSDLNLDHSKKLNPPKEESSEIDERSKNPDSPNIKSEKKANLVNKSLLQKKGKKSKKIKNESPEDSSILCTICQLDFEEGELTCELDCGKVHIFHGDCLKEWFKVKMTCPTCRKDLNNLYKPAIEKFNGGPDLDANQIRDLYAEDILEMQNKMVVVINDLEEVDDENFDSFEFVSNPEIQLEENKENQDGKSANEESKLAAQISDADYGRNRPSMLVSRNLMNSNNLRNIDNPGEARMNQSIYQIESSDRRVGRDLHLHINQPSTNPPPALQTPEQSISVAEANV</sequence>
<evidence type="ECO:0000256" key="6">
    <source>
        <dbReference type="SAM" id="Phobius"/>
    </source>
</evidence>
<dbReference type="GO" id="GO:0008270">
    <property type="term" value="F:zinc ion binding"/>
    <property type="evidence" value="ECO:0007669"/>
    <property type="project" value="UniProtKB-KW"/>
</dbReference>
<feature type="region of interest" description="Disordered" evidence="5">
    <location>
        <begin position="517"/>
        <end position="541"/>
    </location>
</feature>
<keyword evidence="6" id="KW-0472">Membrane</keyword>
<feature type="region of interest" description="Disordered" evidence="5">
    <location>
        <begin position="436"/>
        <end position="467"/>
    </location>
</feature>
<feature type="compositionally biased region" description="Basic and acidic residues" evidence="5">
    <location>
        <begin position="255"/>
        <end position="284"/>
    </location>
</feature>
<dbReference type="Proteomes" id="UP001295684">
    <property type="component" value="Unassembled WGS sequence"/>
</dbReference>
<evidence type="ECO:0000256" key="2">
    <source>
        <dbReference type="ARBA" id="ARBA00022771"/>
    </source>
</evidence>
<dbReference type="PANTHER" id="PTHR22763">
    <property type="entry name" value="RING ZINC FINGER PROTEIN"/>
    <property type="match status" value="1"/>
</dbReference>
<dbReference type="Pfam" id="PF13639">
    <property type="entry name" value="zf-RING_2"/>
    <property type="match status" value="1"/>
</dbReference>
<dbReference type="InterPro" id="IPR050731">
    <property type="entry name" value="HRD1_E3_ubiq-ligases"/>
</dbReference>
<dbReference type="GO" id="GO:0016812">
    <property type="term" value="F:hydrolase activity, acting on carbon-nitrogen (but not peptide) bonds, in cyclic amides"/>
    <property type="evidence" value="ECO:0007669"/>
    <property type="project" value="InterPro"/>
</dbReference>
<evidence type="ECO:0000256" key="5">
    <source>
        <dbReference type="SAM" id="MobiDB-lite"/>
    </source>
</evidence>
<feature type="region of interest" description="Disordered" evidence="5">
    <location>
        <begin position="255"/>
        <end position="292"/>
    </location>
</feature>
<dbReference type="InterPro" id="IPR011016">
    <property type="entry name" value="Znf_RING-CH"/>
</dbReference>
<dbReference type="InterPro" id="IPR013083">
    <property type="entry name" value="Znf_RING/FYVE/PHD"/>
</dbReference>
<keyword evidence="2 4" id="KW-0863">Zinc-finger</keyword>
<feature type="compositionally biased region" description="Basic and acidic residues" evidence="5">
    <location>
        <begin position="438"/>
        <end position="454"/>
    </location>
</feature>
<feature type="transmembrane region" description="Helical" evidence="6">
    <location>
        <begin position="109"/>
        <end position="131"/>
    </location>
</feature>
<feature type="transmembrane region" description="Helical" evidence="6">
    <location>
        <begin position="20"/>
        <end position="38"/>
    </location>
</feature>
<feature type="transmembrane region" description="Helical" evidence="6">
    <location>
        <begin position="45"/>
        <end position="65"/>
    </location>
</feature>
<keyword evidence="1" id="KW-0479">Metal-binding</keyword>
<dbReference type="PROSITE" id="PS50089">
    <property type="entry name" value="ZF_RING_2"/>
    <property type="match status" value="1"/>
</dbReference>
<evidence type="ECO:0000256" key="1">
    <source>
        <dbReference type="ARBA" id="ARBA00022723"/>
    </source>
</evidence>
<gene>
    <name evidence="8" type="ORF">ECRASSUSDP1_LOCUS3192</name>
</gene>
<dbReference type="AlphaFoldDB" id="A0AAD1U4Q7"/>
<keyword evidence="6" id="KW-0812">Transmembrane</keyword>
<dbReference type="GO" id="GO:0012505">
    <property type="term" value="C:endomembrane system"/>
    <property type="evidence" value="ECO:0007669"/>
    <property type="project" value="TreeGrafter"/>
</dbReference>
<accession>A0AAD1U4Q7</accession>
<dbReference type="Gene3D" id="3.30.40.10">
    <property type="entry name" value="Zinc/RING finger domain, C3HC4 (zinc finger)"/>
    <property type="match status" value="1"/>
</dbReference>
<feature type="transmembrane region" description="Helical" evidence="6">
    <location>
        <begin position="143"/>
        <end position="164"/>
    </location>
</feature>
<evidence type="ECO:0000256" key="4">
    <source>
        <dbReference type="PROSITE-ProRule" id="PRU00175"/>
    </source>
</evidence>
<dbReference type="GO" id="GO:0061630">
    <property type="term" value="F:ubiquitin protein ligase activity"/>
    <property type="evidence" value="ECO:0007669"/>
    <property type="project" value="TreeGrafter"/>
</dbReference>
<reference evidence="8" key="1">
    <citation type="submission" date="2023-07" db="EMBL/GenBank/DDBJ databases">
        <authorList>
            <consortium name="AG Swart"/>
            <person name="Singh M."/>
            <person name="Singh A."/>
            <person name="Seah K."/>
            <person name="Emmerich C."/>
        </authorList>
    </citation>
    <scope>NUCLEOTIDE SEQUENCE</scope>
    <source>
        <strain evidence="8">DP1</strain>
    </source>
</reference>
<dbReference type="GO" id="GO:0043161">
    <property type="term" value="P:proteasome-mediated ubiquitin-dependent protein catabolic process"/>
    <property type="evidence" value="ECO:0007669"/>
    <property type="project" value="TreeGrafter"/>
</dbReference>
<dbReference type="SUPFAM" id="SSF57850">
    <property type="entry name" value="RING/U-box"/>
    <property type="match status" value="1"/>
</dbReference>
<protein>
    <recommendedName>
        <fullName evidence="7">RING-type domain-containing protein</fullName>
    </recommendedName>
</protein>
<dbReference type="InterPro" id="IPR001841">
    <property type="entry name" value="Znf_RING"/>
</dbReference>
<evidence type="ECO:0000313" key="8">
    <source>
        <dbReference type="EMBL" id="CAI2361878.1"/>
    </source>
</evidence>
<feature type="domain" description="RING-type" evidence="7">
    <location>
        <begin position="326"/>
        <end position="369"/>
    </location>
</feature>
<evidence type="ECO:0000313" key="9">
    <source>
        <dbReference type="Proteomes" id="UP001295684"/>
    </source>
</evidence>
<keyword evidence="6" id="KW-1133">Transmembrane helix</keyword>
<proteinExistence type="predicted"/>
<name>A0AAD1U4Q7_EUPCR</name>